<protein>
    <submittedName>
        <fullName evidence="1">Uncharacterized protein</fullName>
    </submittedName>
</protein>
<dbReference type="EMBL" id="BGZK01006537">
    <property type="protein sequence ID" value="GBO99345.1"/>
    <property type="molecule type" value="Genomic_DNA"/>
</dbReference>
<dbReference type="Proteomes" id="UP000299102">
    <property type="component" value="Unassembled WGS sequence"/>
</dbReference>
<proteinExistence type="predicted"/>
<accession>A0A4C1SBW9</accession>
<evidence type="ECO:0000313" key="2">
    <source>
        <dbReference type="Proteomes" id="UP000299102"/>
    </source>
</evidence>
<sequence>MMIKQGLDSEWSEWKTIFCTYTNKGWNTSKYALSFKYQSGSLLDYAVKKRLLLEINKRYLHLLSDHFTRYAYVLTSSTQNANDFIKLIRNCAETDDIELILSDQYPVAEPGGRAQQRRCRYAAPAATLGDEMGRRIAEAGCRVQNESLGEIPKLA</sequence>
<evidence type="ECO:0000313" key="1">
    <source>
        <dbReference type="EMBL" id="GBO99345.1"/>
    </source>
</evidence>
<dbReference type="OrthoDB" id="7412149at2759"/>
<dbReference type="AlphaFoldDB" id="A0A4C1SBW9"/>
<organism evidence="1 2">
    <name type="scientific">Eumeta variegata</name>
    <name type="common">Bagworm moth</name>
    <name type="synonym">Eumeta japonica</name>
    <dbReference type="NCBI Taxonomy" id="151549"/>
    <lineage>
        <taxon>Eukaryota</taxon>
        <taxon>Metazoa</taxon>
        <taxon>Ecdysozoa</taxon>
        <taxon>Arthropoda</taxon>
        <taxon>Hexapoda</taxon>
        <taxon>Insecta</taxon>
        <taxon>Pterygota</taxon>
        <taxon>Neoptera</taxon>
        <taxon>Endopterygota</taxon>
        <taxon>Lepidoptera</taxon>
        <taxon>Glossata</taxon>
        <taxon>Ditrysia</taxon>
        <taxon>Tineoidea</taxon>
        <taxon>Psychidae</taxon>
        <taxon>Oiketicinae</taxon>
        <taxon>Eumeta</taxon>
    </lineage>
</organism>
<comment type="caution">
    <text evidence="1">The sequence shown here is derived from an EMBL/GenBank/DDBJ whole genome shotgun (WGS) entry which is preliminary data.</text>
</comment>
<reference evidence="1 2" key="1">
    <citation type="journal article" date="2019" name="Commun. Biol.">
        <title>The bagworm genome reveals a unique fibroin gene that provides high tensile strength.</title>
        <authorList>
            <person name="Kono N."/>
            <person name="Nakamura H."/>
            <person name="Ohtoshi R."/>
            <person name="Tomita M."/>
            <person name="Numata K."/>
            <person name="Arakawa K."/>
        </authorList>
    </citation>
    <scope>NUCLEOTIDE SEQUENCE [LARGE SCALE GENOMIC DNA]</scope>
</reference>
<name>A0A4C1SBW9_EUMVA</name>
<keyword evidence="2" id="KW-1185">Reference proteome</keyword>
<gene>
    <name evidence="1" type="ORF">EVAR_89076_1</name>
</gene>